<comment type="caution">
    <text evidence="1">The sequence shown here is derived from an EMBL/GenBank/DDBJ whole genome shotgun (WGS) entry which is preliminary data.</text>
</comment>
<reference evidence="1 2" key="1">
    <citation type="submission" date="2019-12" db="EMBL/GenBank/DDBJ databases">
        <title>Rhizobium genotypes associated with high levels of biological nitrogen fixation by grain legumes in a temperate-maritime cropping system.</title>
        <authorList>
            <person name="Maluk M."/>
            <person name="Francesc Ferrando Molina F."/>
            <person name="Lopez Del Egido L."/>
            <person name="Lafos M."/>
            <person name="Langarica-Fuentes A."/>
            <person name="Gebre Yohannes G."/>
            <person name="Young M.W."/>
            <person name="Martin P."/>
            <person name="Gantlett R."/>
            <person name="Kenicer G."/>
            <person name="Hawes C."/>
            <person name="Begg G.S."/>
            <person name="Quilliam R.S."/>
            <person name="Squire G.R."/>
            <person name="Poole P.S."/>
            <person name="Young P.W."/>
            <person name="Iannetta P.M."/>
            <person name="James E.K."/>
        </authorList>
    </citation>
    <scope>NUCLEOTIDE SEQUENCE [LARGE SCALE GENOMIC DNA]</scope>
    <source>
        <strain evidence="1 2">JHI366</strain>
    </source>
</reference>
<organism evidence="1 2">
    <name type="scientific">Rhizobium phaseoli</name>
    <dbReference type="NCBI Taxonomy" id="396"/>
    <lineage>
        <taxon>Bacteria</taxon>
        <taxon>Pseudomonadati</taxon>
        <taxon>Pseudomonadota</taxon>
        <taxon>Alphaproteobacteria</taxon>
        <taxon>Hyphomicrobiales</taxon>
        <taxon>Rhizobiaceae</taxon>
        <taxon>Rhizobium/Agrobacterium group</taxon>
        <taxon>Rhizobium</taxon>
    </lineage>
</organism>
<protein>
    <submittedName>
        <fullName evidence="1">Uncharacterized protein</fullName>
    </submittedName>
</protein>
<accession>A0A7K3UN15</accession>
<evidence type="ECO:0000313" key="2">
    <source>
        <dbReference type="Proteomes" id="UP000471753"/>
    </source>
</evidence>
<proteinExistence type="predicted"/>
<gene>
    <name evidence="1" type="ORF">GR197_29315</name>
</gene>
<sequence length="361" mass="40090">MVKRAEAPKLDSAKAARVYKDFPGYERSTFIDIMKAGGQPDDFPGLDFGPVLKTLPFRKIADFHVSREKRGDRGMIPCAMCGPKEKFLEGSFVWIESRQSIALIGHCCADKENQRRAEEEYLERMERTRAEDFLLASLPLTKAALAAIDLALAVGVEAERVKATFSRKFPAAVQALKAVSKSGGMLGHTEKIEDQFDEVGPRGLGRLNTRTITIGHLFGAGVLGTGFHPVKDLRIARSRVEALLCEETPEAALELITSSYASGDELKKAARLLIAAGRDYKHSLRHLQEFRAFFSEYNITTINEWAGHPLSDHRFSFEFRRHVNGVRINGKEGNAFDTLYLDGIALSSLPEWALFPAMGTD</sequence>
<dbReference type="RefSeq" id="WP_164015982.1">
    <property type="nucleotide sequence ID" value="NZ_WUFT01000030.1"/>
</dbReference>
<name>A0A7K3UN15_9HYPH</name>
<dbReference type="AlphaFoldDB" id="A0A7K3UN15"/>
<dbReference type="EMBL" id="WUFT01000030">
    <property type="protein sequence ID" value="NEJ74579.1"/>
    <property type="molecule type" value="Genomic_DNA"/>
</dbReference>
<dbReference type="Proteomes" id="UP000471753">
    <property type="component" value="Unassembled WGS sequence"/>
</dbReference>
<evidence type="ECO:0000313" key="1">
    <source>
        <dbReference type="EMBL" id="NEJ74579.1"/>
    </source>
</evidence>